<dbReference type="EMBL" id="WJEE01000001">
    <property type="protein sequence ID" value="MRI64933.1"/>
    <property type="molecule type" value="Genomic_DNA"/>
</dbReference>
<dbReference type="AlphaFoldDB" id="A0A6N7QSC6"/>
<keyword evidence="2" id="KW-1185">Reference proteome</keyword>
<reference evidence="1 2" key="1">
    <citation type="submission" date="2019-10" db="EMBL/GenBank/DDBJ databases">
        <title>Gracilibacillus salitolerans sp. nov., a moderate halophile isolated from a saline soil in northwest China.</title>
        <authorList>
            <person name="Gan L."/>
        </authorList>
    </citation>
    <scope>NUCLEOTIDE SEQUENCE [LARGE SCALE GENOMIC DNA]</scope>
    <source>
        <strain evidence="1 2">TP2-8</strain>
    </source>
</reference>
<organism evidence="1 2">
    <name type="scientific">Gracilibacillus thailandensis</name>
    <dbReference type="NCBI Taxonomy" id="563735"/>
    <lineage>
        <taxon>Bacteria</taxon>
        <taxon>Bacillati</taxon>
        <taxon>Bacillota</taxon>
        <taxon>Bacilli</taxon>
        <taxon>Bacillales</taxon>
        <taxon>Bacillaceae</taxon>
        <taxon>Gracilibacillus</taxon>
    </lineage>
</organism>
<sequence>MEIDYHVDQTEKLILIIMLALSKTHSGRFASILVETVLPEDPLFQAVFAWKS</sequence>
<evidence type="ECO:0000313" key="2">
    <source>
        <dbReference type="Proteomes" id="UP000435187"/>
    </source>
</evidence>
<protein>
    <submittedName>
        <fullName evidence="1">Uncharacterized protein</fullName>
    </submittedName>
</protein>
<comment type="caution">
    <text evidence="1">The sequence shown here is derived from an EMBL/GenBank/DDBJ whole genome shotgun (WGS) entry which is preliminary data.</text>
</comment>
<evidence type="ECO:0000313" key="1">
    <source>
        <dbReference type="EMBL" id="MRI64933.1"/>
    </source>
</evidence>
<name>A0A6N7QSC6_9BACI</name>
<dbReference type="Proteomes" id="UP000435187">
    <property type="component" value="Unassembled WGS sequence"/>
</dbReference>
<proteinExistence type="predicted"/>
<accession>A0A6N7QSC6</accession>
<dbReference type="RefSeq" id="WP_153833813.1">
    <property type="nucleotide sequence ID" value="NZ_JBHUMW010000007.1"/>
</dbReference>
<gene>
    <name evidence="1" type="ORF">GH885_01050</name>
</gene>